<organism evidence="9 10">
    <name type="scientific">Papaver atlanticum</name>
    <dbReference type="NCBI Taxonomy" id="357466"/>
    <lineage>
        <taxon>Eukaryota</taxon>
        <taxon>Viridiplantae</taxon>
        <taxon>Streptophyta</taxon>
        <taxon>Embryophyta</taxon>
        <taxon>Tracheophyta</taxon>
        <taxon>Spermatophyta</taxon>
        <taxon>Magnoliopsida</taxon>
        <taxon>Ranunculales</taxon>
        <taxon>Papaveraceae</taxon>
        <taxon>Papaveroideae</taxon>
        <taxon>Papaver</taxon>
    </lineage>
</organism>
<dbReference type="AlphaFoldDB" id="A0AAD4XY72"/>
<feature type="transmembrane region" description="Helical" evidence="8">
    <location>
        <begin position="385"/>
        <end position="405"/>
    </location>
</feature>
<dbReference type="Proteomes" id="UP001202328">
    <property type="component" value="Unassembled WGS sequence"/>
</dbReference>
<evidence type="ECO:0000256" key="3">
    <source>
        <dbReference type="ARBA" id="ARBA00022448"/>
    </source>
</evidence>
<dbReference type="InterPro" id="IPR004324">
    <property type="entry name" value="FBT"/>
</dbReference>
<dbReference type="NCBIfam" id="TIGR00788">
    <property type="entry name" value="fbt"/>
    <property type="match status" value="1"/>
</dbReference>
<feature type="transmembrane region" description="Helical" evidence="8">
    <location>
        <begin position="417"/>
        <end position="441"/>
    </location>
</feature>
<feature type="transmembrane region" description="Helical" evidence="8">
    <location>
        <begin position="259"/>
        <end position="277"/>
    </location>
</feature>
<feature type="region of interest" description="Disordered" evidence="7">
    <location>
        <begin position="26"/>
        <end position="56"/>
    </location>
</feature>
<dbReference type="Gene3D" id="1.20.1250.20">
    <property type="entry name" value="MFS general substrate transporter like domains"/>
    <property type="match status" value="1"/>
</dbReference>
<keyword evidence="4 8" id="KW-0812">Transmembrane</keyword>
<keyword evidence="6 8" id="KW-0472">Membrane</keyword>
<accession>A0AAD4XY72</accession>
<evidence type="ECO:0000256" key="2">
    <source>
        <dbReference type="ARBA" id="ARBA00007015"/>
    </source>
</evidence>
<evidence type="ECO:0000313" key="10">
    <source>
        <dbReference type="Proteomes" id="UP001202328"/>
    </source>
</evidence>
<sequence length="536" mass="58744">MINVLRPSSRNPIIIQTPTKSNSIILSSHGKQNPNLSSSSSSSSIQIPTTNNPLNPKTQLLKPIILTPLRKTRIVKKRIEKEDEAELLKVGSSGRGMLILCGFGYWVQGFRCFPWLGLNFDMANTLNLNPSTLQLVQNVAVFPMVAKPLYGILSDAVYIGGAHRLPYISIGALLQVLSWGSLSLIPVKGDVLPILMACMLLGNLGASIIEVTKDALVAEYGQKQKIRGLQSYAFMALAAGGIFGNLFGGYFLSKTQQPKFMFLLFTLLLSCQLALSVTSREDCLGLPGPSANYILKKSFFQNLHKQFLDIITIVSDESILRPLCWIVASILVVPILSGTIFCYQTQCLKLDASVIGMSKVVGQLMLLLATVLYDRYWKRIPIRTLISRVQIVYATLLLLDLILVGQINLKVGIPNKAFVLCLSGLAETVAQFRLLPFSVLFMNLCPPGFEGSLASFLGSAFCLSSIISGFLGVGLASLLGVSSGDFLNLKLGIILQFVAALVPLGWIAYVPMSRSGEEKEKKKSIRRMKKREHKRK</sequence>
<feature type="compositionally biased region" description="Basic residues" evidence="7">
    <location>
        <begin position="522"/>
        <end position="536"/>
    </location>
</feature>
<feature type="transmembrane region" description="Helical" evidence="8">
    <location>
        <begin position="491"/>
        <end position="512"/>
    </location>
</feature>
<feature type="transmembrane region" description="Helical" evidence="8">
    <location>
        <begin position="232"/>
        <end position="253"/>
    </location>
</feature>
<feature type="transmembrane region" description="Helical" evidence="8">
    <location>
        <begin position="453"/>
        <end position="479"/>
    </location>
</feature>
<reference evidence="9" key="1">
    <citation type="submission" date="2022-04" db="EMBL/GenBank/DDBJ databases">
        <title>A functionally conserved STORR gene fusion in Papaver species that diverged 16.8 million years ago.</title>
        <authorList>
            <person name="Catania T."/>
        </authorList>
    </citation>
    <scope>NUCLEOTIDE SEQUENCE</scope>
    <source>
        <strain evidence="9">S-188037</strain>
    </source>
</reference>
<evidence type="ECO:0000256" key="5">
    <source>
        <dbReference type="ARBA" id="ARBA00022989"/>
    </source>
</evidence>
<dbReference type="PANTHER" id="PTHR31585:SF12">
    <property type="entry name" value="FOLATE-BIOPTERIN TRANSPORTER 9, CHLOROPLASTIC-RELATED"/>
    <property type="match status" value="1"/>
</dbReference>
<feature type="region of interest" description="Disordered" evidence="7">
    <location>
        <begin position="515"/>
        <end position="536"/>
    </location>
</feature>
<evidence type="ECO:0000256" key="4">
    <source>
        <dbReference type="ARBA" id="ARBA00022692"/>
    </source>
</evidence>
<gene>
    <name evidence="9" type="ORF">MKW98_016793</name>
</gene>
<evidence type="ECO:0000256" key="6">
    <source>
        <dbReference type="ARBA" id="ARBA00023136"/>
    </source>
</evidence>
<evidence type="ECO:0000256" key="1">
    <source>
        <dbReference type="ARBA" id="ARBA00004141"/>
    </source>
</evidence>
<dbReference type="Pfam" id="PF03092">
    <property type="entry name" value="BT1"/>
    <property type="match status" value="1"/>
</dbReference>
<dbReference type="SUPFAM" id="SSF103473">
    <property type="entry name" value="MFS general substrate transporter"/>
    <property type="match status" value="1"/>
</dbReference>
<evidence type="ECO:0000256" key="7">
    <source>
        <dbReference type="SAM" id="MobiDB-lite"/>
    </source>
</evidence>
<comment type="similarity">
    <text evidence="2">Belongs to the major facilitator superfamily. Folate-biopterin transporter (TC 2.A.71) family.</text>
</comment>
<feature type="compositionally biased region" description="Polar residues" evidence="7">
    <location>
        <begin position="45"/>
        <end position="56"/>
    </location>
</feature>
<dbReference type="InterPro" id="IPR036259">
    <property type="entry name" value="MFS_trans_sf"/>
</dbReference>
<keyword evidence="3" id="KW-0813">Transport</keyword>
<feature type="compositionally biased region" description="Polar residues" evidence="7">
    <location>
        <begin position="26"/>
        <end position="36"/>
    </location>
</feature>
<keyword evidence="10" id="KW-1185">Reference proteome</keyword>
<protein>
    <recommendedName>
        <fullName evidence="11">FBT8</fullName>
    </recommendedName>
</protein>
<feature type="transmembrane region" description="Helical" evidence="8">
    <location>
        <begin position="323"/>
        <end position="346"/>
    </location>
</feature>
<name>A0AAD4XY72_9MAGN</name>
<evidence type="ECO:0000256" key="8">
    <source>
        <dbReference type="SAM" id="Phobius"/>
    </source>
</evidence>
<proteinExistence type="inferred from homology"/>
<comment type="subcellular location">
    <subcellularLocation>
        <location evidence="1">Membrane</location>
        <topology evidence="1">Multi-pass membrane protein</topology>
    </subcellularLocation>
</comment>
<evidence type="ECO:0008006" key="11">
    <source>
        <dbReference type="Google" id="ProtNLM"/>
    </source>
</evidence>
<comment type="caution">
    <text evidence="9">The sequence shown here is derived from an EMBL/GenBank/DDBJ whole genome shotgun (WGS) entry which is preliminary data.</text>
</comment>
<dbReference type="EMBL" id="JAJJMB010000948">
    <property type="protein sequence ID" value="KAI3960069.1"/>
    <property type="molecule type" value="Genomic_DNA"/>
</dbReference>
<dbReference type="GO" id="GO:0016020">
    <property type="term" value="C:membrane"/>
    <property type="evidence" value="ECO:0007669"/>
    <property type="project" value="UniProtKB-SubCell"/>
</dbReference>
<dbReference type="PANTHER" id="PTHR31585">
    <property type="entry name" value="FOLATE-BIOPTERIN TRANSPORTER 1, CHLOROPLASTIC"/>
    <property type="match status" value="1"/>
</dbReference>
<evidence type="ECO:0000313" key="9">
    <source>
        <dbReference type="EMBL" id="KAI3960069.1"/>
    </source>
</evidence>
<keyword evidence="5 8" id="KW-1133">Transmembrane helix</keyword>
<dbReference type="InterPro" id="IPR039309">
    <property type="entry name" value="BT1"/>
</dbReference>